<keyword evidence="2" id="KW-0808">Transferase</keyword>
<dbReference type="PANTHER" id="PTHR34106">
    <property type="entry name" value="GLYCOSIDASE"/>
    <property type="match status" value="1"/>
</dbReference>
<keyword evidence="6" id="KW-1185">Reference proteome</keyword>
<dbReference type="Gene3D" id="2.115.10.20">
    <property type="entry name" value="Glycosyl hydrolase domain, family 43"/>
    <property type="match status" value="1"/>
</dbReference>
<dbReference type="SUPFAM" id="SSF75005">
    <property type="entry name" value="Arabinanase/levansucrase/invertase"/>
    <property type="match status" value="1"/>
</dbReference>
<comment type="caution">
    <text evidence="5">The sequence shown here is derived from an EMBL/GenBank/DDBJ whole genome shotgun (WGS) entry which is preliminary data.</text>
</comment>
<dbReference type="InterPro" id="IPR023296">
    <property type="entry name" value="Glyco_hydro_beta-prop_sf"/>
</dbReference>
<evidence type="ECO:0000313" key="5">
    <source>
        <dbReference type="EMBL" id="MDR6868782.1"/>
    </source>
</evidence>
<accession>A0ABU1SGP4</accession>
<proteinExistence type="inferred from homology"/>
<name>A0ABU1SGP4_9MICO</name>
<keyword evidence="1" id="KW-0328">Glycosyltransferase</keyword>
<sequence length="507" mass="54311">MADVTALAVDAHAELSPMRERVVARLFLPGERTPGGGSRTQAVLDRVLSLPPDVLADSARRLRTRAAGRSPSFLAGLLANGAVVRPPDAGDLADDAALVLGAAFTAEHAIEGAALCNPSAVVHPDQSGLAPGRLRVLVSLRSIGEGHLSSIQFCEALIGPGHVWEFLPRQTPPCLPAIEEGDWDRDHFLRALEHDGGTDELVRSIAQVLPERFGSATVEQAVQELRAPYLHHPRARAQLESMRIVADSAYRADFPEDSDLSMRVLLPVADEERQGIEDLRLVRSAQDGPAYRGTFTAYDGRSISSRLLTTNDFRSFSVHRLIGPPARTKGMALFPRPVAGEYLALTRGDGESIGLARSGDGLDWSAEEPLRSPQDLWEIVQTGNCGSPIETAQGWIVLTHGVGVMRAYSIGALLLDLDDPRQVIGALPAPLIDPPDVAGGYVPNVVYTCGGLVHDGTLWIPYGVDDQRIRVAHVRVAALLAAMEPPRPPQRRAAPAAGPGQETPDPV</sequence>
<dbReference type="RefSeq" id="WP_310022932.1">
    <property type="nucleotide sequence ID" value="NZ_JAVDUM010000017.1"/>
</dbReference>
<feature type="compositionally biased region" description="Low complexity" evidence="4">
    <location>
        <begin position="491"/>
        <end position="507"/>
    </location>
</feature>
<dbReference type="Pfam" id="PF04041">
    <property type="entry name" value="Glyco_hydro_130"/>
    <property type="match status" value="1"/>
</dbReference>
<keyword evidence="5" id="KW-0378">Hydrolase</keyword>
<comment type="similarity">
    <text evidence="3">Belongs to the glycosyl hydrolase 130 family.</text>
</comment>
<organism evidence="5 6">
    <name type="scientific">Microbacterium resistens</name>
    <dbReference type="NCBI Taxonomy" id="156977"/>
    <lineage>
        <taxon>Bacteria</taxon>
        <taxon>Bacillati</taxon>
        <taxon>Actinomycetota</taxon>
        <taxon>Actinomycetes</taxon>
        <taxon>Micrococcales</taxon>
        <taxon>Microbacteriaceae</taxon>
        <taxon>Microbacterium</taxon>
    </lineage>
</organism>
<dbReference type="PANTHER" id="PTHR34106:SF4">
    <property type="entry name" value="BLL5143 PROTEIN"/>
    <property type="match status" value="1"/>
</dbReference>
<evidence type="ECO:0000256" key="2">
    <source>
        <dbReference type="ARBA" id="ARBA00022679"/>
    </source>
</evidence>
<evidence type="ECO:0000256" key="1">
    <source>
        <dbReference type="ARBA" id="ARBA00022676"/>
    </source>
</evidence>
<feature type="region of interest" description="Disordered" evidence="4">
    <location>
        <begin position="485"/>
        <end position="507"/>
    </location>
</feature>
<evidence type="ECO:0000256" key="3">
    <source>
        <dbReference type="ARBA" id="ARBA00024356"/>
    </source>
</evidence>
<evidence type="ECO:0000313" key="6">
    <source>
        <dbReference type="Proteomes" id="UP001259347"/>
    </source>
</evidence>
<reference evidence="5 6" key="1">
    <citation type="submission" date="2023-07" db="EMBL/GenBank/DDBJ databases">
        <title>Sorghum-associated microbial communities from plants grown in Nebraska, USA.</title>
        <authorList>
            <person name="Schachtman D."/>
        </authorList>
    </citation>
    <scope>NUCLEOTIDE SEQUENCE [LARGE SCALE GENOMIC DNA]</scope>
    <source>
        <strain evidence="5 6">2980</strain>
    </source>
</reference>
<protein>
    <submittedName>
        <fullName evidence="5">GH43/DUF377 family glycosyl hydrolase</fullName>
    </submittedName>
</protein>
<evidence type="ECO:0000256" key="4">
    <source>
        <dbReference type="SAM" id="MobiDB-lite"/>
    </source>
</evidence>
<gene>
    <name evidence="5" type="ORF">J2Y69_003406</name>
</gene>
<dbReference type="GO" id="GO:0016787">
    <property type="term" value="F:hydrolase activity"/>
    <property type="evidence" value="ECO:0007669"/>
    <property type="project" value="UniProtKB-KW"/>
</dbReference>
<dbReference type="InterPro" id="IPR007184">
    <property type="entry name" value="Mannoside_phosphorylase"/>
</dbReference>
<dbReference type="Proteomes" id="UP001259347">
    <property type="component" value="Unassembled WGS sequence"/>
</dbReference>
<dbReference type="EMBL" id="JAVDUM010000017">
    <property type="protein sequence ID" value="MDR6868782.1"/>
    <property type="molecule type" value="Genomic_DNA"/>
</dbReference>